<dbReference type="Gene3D" id="3.40.50.450">
    <property type="match status" value="1"/>
</dbReference>
<dbReference type="InterPro" id="IPR003488">
    <property type="entry name" value="DprA"/>
</dbReference>
<dbReference type="OrthoDB" id="9785707at2"/>
<dbReference type="GO" id="GO:0009294">
    <property type="term" value="P:DNA-mediated transformation"/>
    <property type="evidence" value="ECO:0007669"/>
    <property type="project" value="InterPro"/>
</dbReference>
<dbReference type="InterPro" id="IPR041614">
    <property type="entry name" value="DprA_WH"/>
</dbReference>
<feature type="domain" description="Smf/DprA SLOG" evidence="3">
    <location>
        <begin position="96"/>
        <end position="304"/>
    </location>
</feature>
<evidence type="ECO:0000259" key="4">
    <source>
        <dbReference type="Pfam" id="PF17782"/>
    </source>
</evidence>
<sequence>MIEGGALVKNGHIQQQLNQQVPDASDWLALSLLPRLGAGRLKQWHHERRAWPQQWLEALSVPQRHYFLYLRHPQGHGQVLQPMLDWCTAESSRALLHPDHPAWPALLNELPDPPLVLWAWGNLACLEQPAIAIVGSRHPSSAGRHHAQAFARALAEAGSCIVSGMALGIDAQAHEGALSAEGATIAVVGSGLDHTYPRQHRSLQQRILNAGGLLLSEHPPATEARPAFFPRRNRIITGLSRGVLVVEAALRSGSLISARLALEQNRDVFALPGALEASLSAGCHALIRQGATLVTTPTDIIEELGGPWRASSIQGAENRPACREGGERQRAGHDPQAQRWLVLLRDGAVSLDELVLRSGCSVSDTLNALLALELAGQVVMCGNGWTLSAPSSESGAQTR</sequence>
<dbReference type="Pfam" id="PF17782">
    <property type="entry name" value="WHD_DprA"/>
    <property type="match status" value="1"/>
</dbReference>
<keyword evidence="6" id="KW-1185">Reference proteome</keyword>
<evidence type="ECO:0000256" key="1">
    <source>
        <dbReference type="ARBA" id="ARBA00006525"/>
    </source>
</evidence>
<name>A0A348HHL7_9GAMM</name>
<protein>
    <submittedName>
        <fullName evidence="5">DNA processing protein DprA, putative</fullName>
    </submittedName>
</protein>
<dbReference type="EMBL" id="AP018933">
    <property type="protein sequence ID" value="BBG31119.1"/>
    <property type="molecule type" value="Genomic_DNA"/>
</dbReference>
<feature type="domain" description="DprA winged helix" evidence="4">
    <location>
        <begin position="329"/>
        <end position="379"/>
    </location>
</feature>
<dbReference type="PANTHER" id="PTHR43022:SF1">
    <property type="entry name" value="PROTEIN SMF"/>
    <property type="match status" value="1"/>
</dbReference>
<evidence type="ECO:0000313" key="5">
    <source>
        <dbReference type="EMBL" id="BBG31119.1"/>
    </source>
</evidence>
<dbReference type="PANTHER" id="PTHR43022">
    <property type="entry name" value="PROTEIN SMF"/>
    <property type="match status" value="1"/>
</dbReference>
<dbReference type="SUPFAM" id="SSF102405">
    <property type="entry name" value="MCP/YpsA-like"/>
    <property type="match status" value="1"/>
</dbReference>
<dbReference type="NCBIfam" id="TIGR00732">
    <property type="entry name" value="dprA"/>
    <property type="match status" value="1"/>
</dbReference>
<feature type="compositionally biased region" description="Basic and acidic residues" evidence="2">
    <location>
        <begin position="320"/>
        <end position="333"/>
    </location>
</feature>
<feature type="region of interest" description="Disordered" evidence="2">
    <location>
        <begin position="314"/>
        <end position="334"/>
    </location>
</feature>
<evidence type="ECO:0000313" key="6">
    <source>
        <dbReference type="Proteomes" id="UP000267342"/>
    </source>
</evidence>
<organism evidence="5 6">
    <name type="scientific">Zymobacter palmae</name>
    <dbReference type="NCBI Taxonomy" id="33074"/>
    <lineage>
        <taxon>Bacteria</taxon>
        <taxon>Pseudomonadati</taxon>
        <taxon>Pseudomonadota</taxon>
        <taxon>Gammaproteobacteria</taxon>
        <taxon>Oceanospirillales</taxon>
        <taxon>Halomonadaceae</taxon>
        <taxon>Zymobacter group</taxon>
        <taxon>Zymobacter</taxon>
    </lineage>
</organism>
<dbReference type="InterPro" id="IPR057666">
    <property type="entry name" value="DrpA_SLOG"/>
</dbReference>
<reference evidence="5 6" key="1">
    <citation type="submission" date="2018-09" db="EMBL/GenBank/DDBJ databases">
        <title>Zymobacter palmae IAM14233 (=T109) whole genome analysis.</title>
        <authorList>
            <person name="Yanase H."/>
        </authorList>
    </citation>
    <scope>NUCLEOTIDE SEQUENCE [LARGE SCALE GENOMIC DNA]</scope>
    <source>
        <strain evidence="5 6">IAM14233</strain>
    </source>
</reference>
<accession>A0A348HHL7</accession>
<comment type="similarity">
    <text evidence="1">Belongs to the DprA/Smf family.</text>
</comment>
<dbReference type="Proteomes" id="UP000267342">
    <property type="component" value="Chromosome"/>
</dbReference>
<dbReference type="InterPro" id="IPR036388">
    <property type="entry name" value="WH-like_DNA-bd_sf"/>
</dbReference>
<dbReference type="STRING" id="1123510.GCA_000620025_01932"/>
<gene>
    <name evidence="5" type="ORF">ZBT109_2388</name>
</gene>
<evidence type="ECO:0000256" key="2">
    <source>
        <dbReference type="SAM" id="MobiDB-lite"/>
    </source>
</evidence>
<dbReference type="Gene3D" id="1.10.10.10">
    <property type="entry name" value="Winged helix-like DNA-binding domain superfamily/Winged helix DNA-binding domain"/>
    <property type="match status" value="1"/>
</dbReference>
<dbReference type="AlphaFoldDB" id="A0A348HHL7"/>
<proteinExistence type="inferred from homology"/>
<evidence type="ECO:0000259" key="3">
    <source>
        <dbReference type="Pfam" id="PF02481"/>
    </source>
</evidence>
<dbReference type="KEGG" id="zpl:ZBT109_2388"/>
<dbReference type="Pfam" id="PF02481">
    <property type="entry name" value="DNA_processg_A"/>
    <property type="match status" value="1"/>
</dbReference>